<dbReference type="InterPro" id="IPR001878">
    <property type="entry name" value="Znf_CCHC"/>
</dbReference>
<keyword evidence="1" id="KW-0863">Zinc-finger</keyword>
<dbReference type="eggNOG" id="ENOG502SUXC">
    <property type="taxonomic scope" value="Eukaryota"/>
</dbReference>
<feature type="compositionally biased region" description="Basic and acidic residues" evidence="2">
    <location>
        <begin position="849"/>
        <end position="863"/>
    </location>
</feature>
<keyword evidence="1" id="KW-0479">Metal-binding</keyword>
<keyword evidence="3" id="KW-1133">Transmembrane helix</keyword>
<keyword evidence="6" id="KW-1185">Reference proteome</keyword>
<dbReference type="AlphaFoldDB" id="W4JYJ1"/>
<evidence type="ECO:0000256" key="2">
    <source>
        <dbReference type="SAM" id="MobiDB-lite"/>
    </source>
</evidence>
<reference evidence="5 6" key="1">
    <citation type="journal article" date="2012" name="New Phytol.">
        <title>Insight into trade-off between wood decay and parasitism from the genome of a fungal forest pathogen.</title>
        <authorList>
            <person name="Olson A."/>
            <person name="Aerts A."/>
            <person name="Asiegbu F."/>
            <person name="Belbahri L."/>
            <person name="Bouzid O."/>
            <person name="Broberg A."/>
            <person name="Canback B."/>
            <person name="Coutinho P.M."/>
            <person name="Cullen D."/>
            <person name="Dalman K."/>
            <person name="Deflorio G."/>
            <person name="van Diepen L.T."/>
            <person name="Dunand C."/>
            <person name="Duplessis S."/>
            <person name="Durling M."/>
            <person name="Gonthier P."/>
            <person name="Grimwood J."/>
            <person name="Fossdal C.G."/>
            <person name="Hansson D."/>
            <person name="Henrissat B."/>
            <person name="Hietala A."/>
            <person name="Himmelstrand K."/>
            <person name="Hoffmeister D."/>
            <person name="Hogberg N."/>
            <person name="James T.Y."/>
            <person name="Karlsson M."/>
            <person name="Kohler A."/>
            <person name="Kues U."/>
            <person name="Lee Y.H."/>
            <person name="Lin Y.C."/>
            <person name="Lind M."/>
            <person name="Lindquist E."/>
            <person name="Lombard V."/>
            <person name="Lucas S."/>
            <person name="Lunden K."/>
            <person name="Morin E."/>
            <person name="Murat C."/>
            <person name="Park J."/>
            <person name="Raffaello T."/>
            <person name="Rouze P."/>
            <person name="Salamov A."/>
            <person name="Schmutz J."/>
            <person name="Solheim H."/>
            <person name="Stahlberg J."/>
            <person name="Velez H."/>
            <person name="de Vries R.P."/>
            <person name="Wiebenga A."/>
            <person name="Woodward S."/>
            <person name="Yakovlev I."/>
            <person name="Garbelotto M."/>
            <person name="Martin F."/>
            <person name="Grigoriev I.V."/>
            <person name="Stenlid J."/>
        </authorList>
    </citation>
    <scope>NUCLEOTIDE SEQUENCE [LARGE SCALE GENOMIC DNA]</scope>
    <source>
        <strain evidence="5 6">TC 32-1</strain>
    </source>
</reference>
<feature type="region of interest" description="Disordered" evidence="2">
    <location>
        <begin position="835"/>
        <end position="878"/>
    </location>
</feature>
<gene>
    <name evidence="5" type="ORF">HETIRDRAFT_428501</name>
</gene>
<accession>W4JYJ1</accession>
<evidence type="ECO:0000256" key="1">
    <source>
        <dbReference type="PROSITE-ProRule" id="PRU00047"/>
    </source>
</evidence>
<dbReference type="GO" id="GO:0008270">
    <property type="term" value="F:zinc ion binding"/>
    <property type="evidence" value="ECO:0007669"/>
    <property type="project" value="UniProtKB-KW"/>
</dbReference>
<protein>
    <recommendedName>
        <fullName evidence="4">CCHC-type domain-containing protein</fullName>
    </recommendedName>
</protein>
<evidence type="ECO:0000256" key="3">
    <source>
        <dbReference type="SAM" id="Phobius"/>
    </source>
</evidence>
<proteinExistence type="predicted"/>
<name>W4JYJ1_HETIT</name>
<evidence type="ECO:0000259" key="4">
    <source>
        <dbReference type="PROSITE" id="PS50158"/>
    </source>
</evidence>
<evidence type="ECO:0000313" key="5">
    <source>
        <dbReference type="EMBL" id="ETW78613.1"/>
    </source>
</evidence>
<evidence type="ECO:0000313" key="6">
    <source>
        <dbReference type="Proteomes" id="UP000030671"/>
    </source>
</evidence>
<feature type="region of interest" description="Disordered" evidence="2">
    <location>
        <begin position="605"/>
        <end position="693"/>
    </location>
</feature>
<keyword evidence="3" id="KW-0812">Transmembrane</keyword>
<dbReference type="EMBL" id="KI925461">
    <property type="protein sequence ID" value="ETW78613.1"/>
    <property type="molecule type" value="Genomic_DNA"/>
</dbReference>
<keyword evidence="3" id="KW-0472">Membrane</keyword>
<feature type="transmembrane region" description="Helical" evidence="3">
    <location>
        <begin position="230"/>
        <end position="254"/>
    </location>
</feature>
<keyword evidence="1" id="KW-0862">Zinc</keyword>
<dbReference type="Proteomes" id="UP000030671">
    <property type="component" value="Unassembled WGS sequence"/>
</dbReference>
<dbReference type="InParanoid" id="W4JYJ1"/>
<dbReference type="GO" id="GO:0003676">
    <property type="term" value="F:nucleic acid binding"/>
    <property type="evidence" value="ECO:0007669"/>
    <property type="project" value="InterPro"/>
</dbReference>
<feature type="region of interest" description="Disordered" evidence="2">
    <location>
        <begin position="163"/>
        <end position="207"/>
    </location>
</feature>
<dbReference type="PROSITE" id="PS50158">
    <property type="entry name" value="ZF_CCHC"/>
    <property type="match status" value="1"/>
</dbReference>
<dbReference type="GeneID" id="20674279"/>
<dbReference type="KEGG" id="hir:HETIRDRAFT_428501"/>
<sequence length="934" mass="104599">MRQILQDREDQQEEDRITKALLDLPGRRLLDEGYTIRQIQQKARTLNRQFKDDEYKLEGRRIGQTYLDKGTTPAKLKENATAQLKDVKDAGNRRRVQGLQIPETLYSAKFKTLGILEIAAEHDKKDAKLKEELRKNPIWKKLLDTGATVPQIKKLLEARMAQFKKPSATSTSRRTGSKIDDQGTRSQKPRLDSPRSTAQHKRSDSPNWRVRAYQELQKQTSRGLAWTAEVAVYTAVATATFLAISLAAFLVGAICQGSCLIASDLFHFLESPRYIMADFHHATYPRDRSHSQSPPFLLRPVSAASSDSDDSSDSLASVNHIDGVTVDDPHFEIGVARLPSRLEDPHTPNAGQIFAQFNTTPRVLIPVYPSPIYDLTHYLNPNLVGALYHITFTDDEAPIMLDQSGLDDPANFFFYLQQIVMTRAYQVHQGPLSRHQMTLLSNLALTSYRNKGLFNLPALRSDMISYRPTGYTSLAMNLLLRHSPAEWLDTLARIPFRRNTIRWFRITGFGRECLVIEEYMPGGTLPERLFPTNSRGEQHVAAYWSEGSNPADNERPWYMARSDVTVEDGYHLPRPEELLCESNTARPSEDVGRLPVTPLILSLPETQESSLTTNLPYTPASPIRSPRSDNTTSFRHAVSAERTTVVARLEEDDPMLPASPPHDSDRTDRNREARRPLPTLPSAPPDASSSATLVGESLAPVEPVDTSSSHPGTIPVASESWHEGASASASVWPATPAFTPSPLGSPPAPEARYCWECGRQGHFLADCSITRIRMRTDVTARHFMRDYDAHRGAVNRLRLQMDKVAEEYGYHKQALEHMITTSMWTGYPVRSIPTYDVDHPREPPPTIDLKNHTKSDEARDSSQRSRRPLLPITLSRTHPGNPPQCITCTRLSLAGLTISISSMSFSVSDSNSDAEFLMHVSFLEDALGDALNAT</sequence>
<feature type="compositionally biased region" description="Basic and acidic residues" evidence="2">
    <location>
        <begin position="177"/>
        <end position="193"/>
    </location>
</feature>
<feature type="compositionally biased region" description="Polar residues" evidence="2">
    <location>
        <begin position="605"/>
        <end position="616"/>
    </location>
</feature>
<dbReference type="HOGENOM" id="CLU_313533_0_0_1"/>
<feature type="domain" description="CCHC-type" evidence="4">
    <location>
        <begin position="754"/>
        <end position="767"/>
    </location>
</feature>
<dbReference type="RefSeq" id="XP_009548942.1">
    <property type="nucleotide sequence ID" value="XM_009550647.1"/>
</dbReference>
<feature type="compositionally biased region" description="Basic and acidic residues" evidence="2">
    <location>
        <begin position="662"/>
        <end position="675"/>
    </location>
</feature>
<organism evidence="5 6">
    <name type="scientific">Heterobasidion irregulare (strain TC 32-1)</name>
    <dbReference type="NCBI Taxonomy" id="747525"/>
    <lineage>
        <taxon>Eukaryota</taxon>
        <taxon>Fungi</taxon>
        <taxon>Dikarya</taxon>
        <taxon>Basidiomycota</taxon>
        <taxon>Agaricomycotina</taxon>
        <taxon>Agaricomycetes</taxon>
        <taxon>Russulales</taxon>
        <taxon>Bondarzewiaceae</taxon>
        <taxon>Heterobasidion</taxon>
        <taxon>Heterobasidion annosum species complex</taxon>
    </lineage>
</organism>